<keyword evidence="2" id="KW-1185">Reference proteome</keyword>
<sequence>MKYIRAKANFFRYADDKLVVTASWIIQRMKESDIFVDPTPPIHEIEEAYAEYYQKAVESKGGSRLVKAQKRESKKKLSDLLQALVFYVNVVSDGNLAKLYSSGFPVLAGKSKGQPPDTPASPYLQDGRRSGEVAFGFQPVGRDMFYDYCFATEVDDNNIPIWGEEQTTSRSFKAYQDGFKPGKYTYFRVRARNKHGCSPWTPAVMFMVR</sequence>
<accession>A0ABR7XLK3</accession>
<dbReference type="InterPro" id="IPR003961">
    <property type="entry name" value="FN3_dom"/>
</dbReference>
<evidence type="ECO:0000313" key="2">
    <source>
        <dbReference type="Proteomes" id="UP000651112"/>
    </source>
</evidence>
<evidence type="ECO:0000313" key="1">
    <source>
        <dbReference type="EMBL" id="MBD1420050.1"/>
    </source>
</evidence>
<reference evidence="1 2" key="1">
    <citation type="submission" date="2020-08" db="EMBL/GenBank/DDBJ databases">
        <title>Sphingobacterium sp. DN00404 isolated from aquaculture water.</title>
        <authorList>
            <person name="Zhang M."/>
        </authorList>
    </citation>
    <scope>NUCLEOTIDE SEQUENCE [LARGE SCALE GENOMIC DNA]</scope>
    <source>
        <strain evidence="1 2">KCTC 42746</strain>
    </source>
</reference>
<organism evidence="1 2">
    <name type="scientific">Sphingobacterium chuzhouense</name>
    <dbReference type="NCBI Taxonomy" id="1742264"/>
    <lineage>
        <taxon>Bacteria</taxon>
        <taxon>Pseudomonadati</taxon>
        <taxon>Bacteroidota</taxon>
        <taxon>Sphingobacteriia</taxon>
        <taxon>Sphingobacteriales</taxon>
        <taxon>Sphingobacteriaceae</taxon>
        <taxon>Sphingobacterium</taxon>
    </lineage>
</organism>
<dbReference type="SUPFAM" id="SSF49265">
    <property type="entry name" value="Fibronectin type III"/>
    <property type="match status" value="1"/>
</dbReference>
<gene>
    <name evidence="1" type="ORF">H8B21_00570</name>
</gene>
<dbReference type="Gene3D" id="2.60.40.10">
    <property type="entry name" value="Immunoglobulins"/>
    <property type="match status" value="1"/>
</dbReference>
<dbReference type="EMBL" id="JACNYL010000001">
    <property type="protein sequence ID" value="MBD1420050.1"/>
    <property type="molecule type" value="Genomic_DNA"/>
</dbReference>
<dbReference type="InterPro" id="IPR013783">
    <property type="entry name" value="Ig-like_fold"/>
</dbReference>
<name>A0ABR7XLK3_9SPHI</name>
<dbReference type="InterPro" id="IPR036116">
    <property type="entry name" value="FN3_sf"/>
</dbReference>
<protein>
    <submittedName>
        <fullName evidence="1">Fibronectin type III domain-containing protein</fullName>
    </submittedName>
</protein>
<dbReference type="CDD" id="cd00063">
    <property type="entry name" value="FN3"/>
    <property type="match status" value="1"/>
</dbReference>
<proteinExistence type="predicted"/>
<dbReference type="Proteomes" id="UP000651112">
    <property type="component" value="Unassembled WGS sequence"/>
</dbReference>
<comment type="caution">
    <text evidence="1">The sequence shown here is derived from an EMBL/GenBank/DDBJ whole genome shotgun (WGS) entry which is preliminary data.</text>
</comment>
<dbReference type="RefSeq" id="WP_190311857.1">
    <property type="nucleotide sequence ID" value="NZ_JACNYL010000001.1"/>
</dbReference>